<proteinExistence type="predicted"/>
<protein>
    <recommendedName>
        <fullName evidence="4">PE-PGRS family protein</fullName>
    </recommendedName>
</protein>
<name>A0ABV5NPB4_9ACTN</name>
<organism evidence="2 3">
    <name type="scientific">Nonomuraea salmonea</name>
    <dbReference type="NCBI Taxonomy" id="46181"/>
    <lineage>
        <taxon>Bacteria</taxon>
        <taxon>Bacillati</taxon>
        <taxon>Actinomycetota</taxon>
        <taxon>Actinomycetes</taxon>
        <taxon>Streptosporangiales</taxon>
        <taxon>Streptosporangiaceae</taxon>
        <taxon>Nonomuraea</taxon>
    </lineage>
</organism>
<dbReference type="EMBL" id="JBHMCF010000020">
    <property type="protein sequence ID" value="MFB9472145.1"/>
    <property type="molecule type" value="Genomic_DNA"/>
</dbReference>
<sequence>MRTWFEPEEAEEFEVAKAVLLRRCLAWADEHGRPADDLLISAAIDARHHSRDGRLAYWDEPQIRRYLLAWIPKYVVAPREILDIAPDILRTYLAYLAATGLRDPRGATLAEADAAIARATPEFRKSLDDPHLQGLAKFWAQTALDHGVDLTDPGGFDDFKQDLDAGRVHYDQDILDHLTQARLLGAELDLAEERAPLQPPIALPPAPDLTTAAVGSRTVRRLTALAAWAGKDGRPVTDLGTMPATDGDPDLLLAWAKRVRLVRVAKGRVHAVAKAAPLLRDPEALWQRAFDALPELGRAITGRTDGAPFTLFFDELLPDLLNTLYGMDDMPVARLEETVWLTCREYEDYFAGDRRASSTLLRRRLGDDLARTFDVLADLGAVELSRGPADELYLADLDHEAQELPPESVERLRTRLAEPDLLLARLTPLGQRAVRARLLAEGRDAPLIGELAAAGPAELLGVLTQHYPPYDAAAELHGWLAQPGHGIEPLLEAVRRCPFRTRAGAMLNVLAEALPDGRALLHGLRRDPVLGPAALTYLVDVGELDPSAIGQDEHLLLAAENFLTLLELGGPQTLIEQLKAMAGREAYELVAAVLDAGHHDTVGLEEIRALVAEPLRTTHHRPLRLIPGTGPGTPRTKRHRR</sequence>
<accession>A0ABV5NPB4</accession>
<dbReference type="RefSeq" id="WP_379483724.1">
    <property type="nucleotide sequence ID" value="NZ_JBHMCF010000020.1"/>
</dbReference>
<dbReference type="Proteomes" id="UP001589568">
    <property type="component" value="Unassembled WGS sequence"/>
</dbReference>
<evidence type="ECO:0008006" key="4">
    <source>
        <dbReference type="Google" id="ProtNLM"/>
    </source>
</evidence>
<evidence type="ECO:0000313" key="3">
    <source>
        <dbReference type="Proteomes" id="UP001589568"/>
    </source>
</evidence>
<evidence type="ECO:0000313" key="2">
    <source>
        <dbReference type="EMBL" id="MFB9472145.1"/>
    </source>
</evidence>
<feature type="region of interest" description="Disordered" evidence="1">
    <location>
        <begin position="622"/>
        <end position="641"/>
    </location>
</feature>
<keyword evidence="3" id="KW-1185">Reference proteome</keyword>
<gene>
    <name evidence="2" type="ORF">ACFFR3_21745</name>
</gene>
<comment type="caution">
    <text evidence="2">The sequence shown here is derived from an EMBL/GenBank/DDBJ whole genome shotgun (WGS) entry which is preliminary data.</text>
</comment>
<reference evidence="2 3" key="1">
    <citation type="submission" date="2024-09" db="EMBL/GenBank/DDBJ databases">
        <authorList>
            <person name="Sun Q."/>
            <person name="Mori K."/>
        </authorList>
    </citation>
    <scope>NUCLEOTIDE SEQUENCE [LARGE SCALE GENOMIC DNA]</scope>
    <source>
        <strain evidence="2 3">JCM 3324</strain>
    </source>
</reference>
<evidence type="ECO:0000256" key="1">
    <source>
        <dbReference type="SAM" id="MobiDB-lite"/>
    </source>
</evidence>